<organism evidence="4 5">
    <name type="scientific">Corynebacterium meridianum</name>
    <dbReference type="NCBI Taxonomy" id="2765363"/>
    <lineage>
        <taxon>Bacteria</taxon>
        <taxon>Bacillati</taxon>
        <taxon>Actinomycetota</taxon>
        <taxon>Actinomycetes</taxon>
        <taxon>Mycobacteriales</taxon>
        <taxon>Corynebacteriaceae</taxon>
        <taxon>Corynebacterium</taxon>
    </lineage>
</organism>
<keyword evidence="2" id="KW-1133">Transmembrane helix</keyword>
<feature type="region of interest" description="Disordered" evidence="1">
    <location>
        <begin position="164"/>
        <end position="189"/>
    </location>
</feature>
<dbReference type="InterPro" id="IPR007168">
    <property type="entry name" value="Phageshock_PspC_N"/>
</dbReference>
<protein>
    <submittedName>
        <fullName evidence="4">PspC domain-containing protein</fullName>
    </submittedName>
</protein>
<evidence type="ECO:0000313" key="5">
    <source>
        <dbReference type="Proteomes" id="UP000645966"/>
    </source>
</evidence>
<proteinExistence type="predicted"/>
<keyword evidence="2" id="KW-0812">Transmembrane</keyword>
<feature type="compositionally biased region" description="Low complexity" evidence="1">
    <location>
        <begin position="166"/>
        <end position="177"/>
    </location>
</feature>
<feature type="transmembrane region" description="Helical" evidence="2">
    <location>
        <begin position="109"/>
        <end position="125"/>
    </location>
</feature>
<sequence>MDNTPPPMAPGTRDISDTLRQMWATRPPRIPSDQGGNGKIAGVCEGIGTRYNVDPTLIRVAFTVAALCGGGVLLYLLAWLIMPRWSVPVSPVEAISRAGSDPRLKSERSLGYTLIIVMLLVAWPASSSDVLSSSTLLTALAGFAAWWLLHNRQPDPPEGLLVISPDTTGNGADGTTGPRSPEPGDNGMRVSPNPGLVHLKPAEGYDIPDAQPVPPDWDPLGTVPELWNLPEPGPVPAPPPARSRWITAGGIIALVIGAAGGIGLIALGVGTAFFALTVPSVAWTFCVGALIGGTGIGVGMLSRGGLRKSALILGIGTVVALSVTASGTPRINFRVGGDTASTRIAPTSGDTLPSDVDNGVGKTELDLRGLQPLTESRKVDVSNGVGKTVLWLPTDVPVTLNCSNGVGKLVCTPGDYNPGAEGERLTLDVSNGVGKVVVYTE</sequence>
<comment type="caution">
    <text evidence="4">The sequence shown here is derived from an EMBL/GenBank/DDBJ whole genome shotgun (WGS) entry which is preliminary data.</text>
</comment>
<accession>A0A934M7C8</accession>
<gene>
    <name evidence="4" type="ORF">JDV75_06775</name>
</gene>
<feature type="transmembrane region" description="Helical" evidence="2">
    <location>
        <begin position="282"/>
        <end position="302"/>
    </location>
</feature>
<reference evidence="4" key="1">
    <citation type="submission" date="2020-12" db="EMBL/GenBank/DDBJ databases">
        <title>Genome public.</title>
        <authorList>
            <person name="Sun Q."/>
        </authorList>
    </citation>
    <scope>NUCLEOTIDE SEQUENCE</scope>
    <source>
        <strain evidence="4">CCM 8863</strain>
    </source>
</reference>
<name>A0A934M7C8_9CORY</name>
<evidence type="ECO:0000313" key="4">
    <source>
        <dbReference type="EMBL" id="MBI8989464.1"/>
    </source>
</evidence>
<feature type="transmembrane region" description="Helical" evidence="2">
    <location>
        <begin position="60"/>
        <end position="81"/>
    </location>
</feature>
<dbReference type="Pfam" id="PF04024">
    <property type="entry name" value="PspC"/>
    <property type="match status" value="1"/>
</dbReference>
<dbReference type="RefSeq" id="WP_198738510.1">
    <property type="nucleotide sequence ID" value="NZ_JAEIOS010000012.1"/>
</dbReference>
<feature type="transmembrane region" description="Helical" evidence="2">
    <location>
        <begin position="131"/>
        <end position="149"/>
    </location>
</feature>
<evidence type="ECO:0000259" key="3">
    <source>
        <dbReference type="Pfam" id="PF04024"/>
    </source>
</evidence>
<keyword evidence="5" id="KW-1185">Reference proteome</keyword>
<keyword evidence="2" id="KW-0472">Membrane</keyword>
<dbReference type="AlphaFoldDB" id="A0A934M7C8"/>
<evidence type="ECO:0000256" key="1">
    <source>
        <dbReference type="SAM" id="MobiDB-lite"/>
    </source>
</evidence>
<feature type="domain" description="Phage shock protein PspC N-terminal" evidence="3">
    <location>
        <begin position="37"/>
        <end position="84"/>
    </location>
</feature>
<feature type="transmembrane region" description="Helical" evidence="2">
    <location>
        <begin position="251"/>
        <end position="276"/>
    </location>
</feature>
<feature type="transmembrane region" description="Helical" evidence="2">
    <location>
        <begin position="309"/>
        <end position="327"/>
    </location>
</feature>
<evidence type="ECO:0000256" key="2">
    <source>
        <dbReference type="SAM" id="Phobius"/>
    </source>
</evidence>
<dbReference type="Proteomes" id="UP000645966">
    <property type="component" value="Unassembled WGS sequence"/>
</dbReference>
<dbReference type="EMBL" id="JAEIOS010000012">
    <property type="protein sequence ID" value="MBI8989464.1"/>
    <property type="molecule type" value="Genomic_DNA"/>
</dbReference>